<feature type="region of interest" description="Disordered" evidence="4">
    <location>
        <begin position="1"/>
        <end position="54"/>
    </location>
</feature>
<keyword evidence="1" id="KW-0963">Cytoplasm</keyword>
<dbReference type="OrthoDB" id="29647at2759"/>
<reference evidence="6 7" key="1">
    <citation type="submission" date="2012-10" db="EMBL/GenBank/DDBJ databases">
        <authorList>
            <person name="Zafar N."/>
            <person name="Inman J."/>
            <person name="Hall N."/>
            <person name="Lorenzi H."/>
            <person name="Caler E."/>
        </authorList>
    </citation>
    <scope>NUCLEOTIDE SEQUENCE [LARGE SCALE GENOMIC DNA]</scope>
    <source>
        <strain evidence="6 7">IP1</strain>
    </source>
</reference>
<keyword evidence="2" id="KW-0396">Initiation factor</keyword>
<dbReference type="GO" id="GO:0003723">
    <property type="term" value="F:RNA binding"/>
    <property type="evidence" value="ECO:0007669"/>
    <property type="project" value="InterPro"/>
</dbReference>
<evidence type="ECO:0000313" key="6">
    <source>
        <dbReference type="EMBL" id="ELP91301.1"/>
    </source>
</evidence>
<evidence type="ECO:0000259" key="5">
    <source>
        <dbReference type="Pfam" id="PF05470"/>
    </source>
</evidence>
<sequence length="601" mass="68182">MSSKNLSKKQQKAAEKEEEEEEYEENEEEEDVEEEEEAEEDEEEEEEDSVDTYEVRVYNAEGKEIVFNEDDDDDWNPIVEASTIETVQVDEGATKSNFWKWLRKDWIEAHGGLQAVINGGVSFCIDEPKVVQSSSTDTSKEKEGRTVRAQVDLFNKTIIGDEAIEKKLLEVVDKTKSKDRDELPYYLLWLEETATAVSLKSRIIVSLLNVIETNYTRTKRPGIALEPELFEMVKSALNRFFKNSEDESVVELFKDKSLSNQIGLTLSRILEDQISVLKFTKYPSEGYSTILTDVIFFINRGLNILSLYQKVVLKNNVMLDEITSIFVELAVTILRIVYALPESSTFMFNAKEMKLDELVASLATLIFTISSEEETRYYAFLCHACYLASKGDHSGARLLLNFPPNLQSGAVPLQILHDRALALTAMSAFKDKEFKTTYHCLHTLIQSNKVNVMLGQIQSTIETRTVPAHMYIDTNTLFLIYYLSATIVESETKSLDKSMLRKSLLNTRYVIPLPPTSVSDFFGVVLQAIIDGDWLLAKNTIDTITSTFNIKADLTDSVNKIKSAVIKSFVAKYKTLYNGLTPKYLAQLFGADEQEVAPFLN</sequence>
<dbReference type="InterPro" id="IPR008905">
    <property type="entry name" value="EIF3C_N_dom"/>
</dbReference>
<evidence type="ECO:0000313" key="7">
    <source>
        <dbReference type="Proteomes" id="UP000014680"/>
    </source>
</evidence>
<dbReference type="PANTHER" id="PTHR13937">
    <property type="entry name" value="EUKARYOTIC TRANSLATION INITATION FACTOR 3, SUBUNIT 8 EIF3S8 -RELATED"/>
    <property type="match status" value="1"/>
</dbReference>
<evidence type="ECO:0000256" key="3">
    <source>
        <dbReference type="ARBA" id="ARBA00022917"/>
    </source>
</evidence>
<dbReference type="GO" id="GO:0005852">
    <property type="term" value="C:eukaryotic translation initiation factor 3 complex"/>
    <property type="evidence" value="ECO:0007669"/>
    <property type="project" value="InterPro"/>
</dbReference>
<dbReference type="OMA" id="STEMYSN"/>
<dbReference type="GO" id="GO:0003743">
    <property type="term" value="F:translation initiation factor activity"/>
    <property type="evidence" value="ECO:0007669"/>
    <property type="project" value="UniProtKB-KW"/>
</dbReference>
<dbReference type="EMBL" id="KB206474">
    <property type="protein sequence ID" value="ELP91301.1"/>
    <property type="molecule type" value="Genomic_DNA"/>
</dbReference>
<dbReference type="GO" id="GO:0031369">
    <property type="term" value="F:translation initiation factor binding"/>
    <property type="evidence" value="ECO:0007669"/>
    <property type="project" value="InterPro"/>
</dbReference>
<gene>
    <name evidence="6" type="ORF">EIN_152980</name>
</gene>
<dbReference type="InterPro" id="IPR027516">
    <property type="entry name" value="EIF3C"/>
</dbReference>
<accession>A0A0A1UEP4</accession>
<proteinExistence type="predicted"/>
<name>A0A0A1UEP4_ENTIV</name>
<feature type="compositionally biased region" description="Basic residues" evidence="4">
    <location>
        <begin position="1"/>
        <end position="11"/>
    </location>
</feature>
<dbReference type="KEGG" id="eiv:EIN_152980"/>
<evidence type="ECO:0000256" key="1">
    <source>
        <dbReference type="ARBA" id="ARBA00022490"/>
    </source>
</evidence>
<dbReference type="VEuPathDB" id="AmoebaDB:EIN_152980"/>
<organism evidence="6 7">
    <name type="scientific">Entamoeba invadens IP1</name>
    <dbReference type="NCBI Taxonomy" id="370355"/>
    <lineage>
        <taxon>Eukaryota</taxon>
        <taxon>Amoebozoa</taxon>
        <taxon>Evosea</taxon>
        <taxon>Archamoebae</taxon>
        <taxon>Mastigamoebida</taxon>
        <taxon>Entamoebidae</taxon>
        <taxon>Entamoeba</taxon>
    </lineage>
</organism>
<dbReference type="GeneID" id="14890437"/>
<evidence type="ECO:0000256" key="4">
    <source>
        <dbReference type="SAM" id="MobiDB-lite"/>
    </source>
</evidence>
<dbReference type="PANTHER" id="PTHR13937:SF0">
    <property type="entry name" value="EUKARYOTIC TRANSLATION INITIATION FACTOR 3 SUBUNIT C-RELATED"/>
    <property type="match status" value="1"/>
</dbReference>
<dbReference type="RefSeq" id="XP_004258072.1">
    <property type="nucleotide sequence ID" value="XM_004258024.1"/>
</dbReference>
<dbReference type="Proteomes" id="UP000014680">
    <property type="component" value="Unassembled WGS sequence"/>
</dbReference>
<keyword evidence="3" id="KW-0648">Protein biosynthesis</keyword>
<keyword evidence="7" id="KW-1185">Reference proteome</keyword>
<dbReference type="AlphaFoldDB" id="A0A0A1UEP4"/>
<dbReference type="Pfam" id="PF05470">
    <property type="entry name" value="eIF-3c_N"/>
    <property type="match status" value="1"/>
</dbReference>
<feature type="domain" description="Eukaryotic translation initiation factor 3 subunit C N-terminal" evidence="5">
    <location>
        <begin position="354"/>
        <end position="459"/>
    </location>
</feature>
<feature type="compositionally biased region" description="Acidic residues" evidence="4">
    <location>
        <begin position="16"/>
        <end position="51"/>
    </location>
</feature>
<evidence type="ECO:0000256" key="2">
    <source>
        <dbReference type="ARBA" id="ARBA00022540"/>
    </source>
</evidence>
<protein>
    <recommendedName>
        <fullName evidence="5">Eukaryotic translation initiation factor 3 subunit C N-terminal domain-containing protein</fullName>
    </recommendedName>
</protein>